<dbReference type="Proteomes" id="UP000594364">
    <property type="component" value="Chromosome 3"/>
</dbReference>
<reference evidence="2 3" key="1">
    <citation type="journal article" date="2018" name="PLoS Genet.">
        <title>Repeat elements organise 3D genome structure and mediate transcription in the filamentous fungus Epichloe festucae.</title>
        <authorList>
            <person name="Winter D.J."/>
            <person name="Ganley A.R.D."/>
            <person name="Young C.A."/>
            <person name="Liachko I."/>
            <person name="Schardl C.L."/>
            <person name="Dupont P.Y."/>
            <person name="Berry D."/>
            <person name="Ram A."/>
            <person name="Scott B."/>
            <person name="Cox M.P."/>
        </authorList>
    </citation>
    <scope>NUCLEOTIDE SEQUENCE [LARGE SCALE GENOMIC DNA]</scope>
    <source>
        <strain evidence="2 3">Fl1</strain>
    </source>
</reference>
<feature type="compositionally biased region" description="Polar residues" evidence="1">
    <location>
        <begin position="7"/>
        <end position="20"/>
    </location>
</feature>
<evidence type="ECO:0000313" key="2">
    <source>
        <dbReference type="EMBL" id="QPG98914.1"/>
    </source>
</evidence>
<evidence type="ECO:0000313" key="3">
    <source>
        <dbReference type="Proteomes" id="UP000594364"/>
    </source>
</evidence>
<accession>A0A7S9KR92</accession>
<name>A0A7S9KR92_EPIFF</name>
<keyword evidence="3" id="KW-1185">Reference proteome</keyword>
<evidence type="ECO:0000256" key="1">
    <source>
        <dbReference type="SAM" id="MobiDB-lite"/>
    </source>
</evidence>
<organism evidence="2 3">
    <name type="scientific">Epichloe festucae (strain Fl1)</name>
    <dbReference type="NCBI Taxonomy" id="877507"/>
    <lineage>
        <taxon>Eukaryota</taxon>
        <taxon>Fungi</taxon>
        <taxon>Dikarya</taxon>
        <taxon>Ascomycota</taxon>
        <taxon>Pezizomycotina</taxon>
        <taxon>Sordariomycetes</taxon>
        <taxon>Hypocreomycetidae</taxon>
        <taxon>Hypocreales</taxon>
        <taxon>Clavicipitaceae</taxon>
        <taxon>Epichloe</taxon>
    </lineage>
</organism>
<dbReference type="EMBL" id="CP031387">
    <property type="protein sequence ID" value="QPG98914.1"/>
    <property type="molecule type" value="Genomic_DNA"/>
</dbReference>
<gene>
    <name evidence="2" type="ORF">C2857_000335</name>
</gene>
<proteinExistence type="predicted"/>
<sequence length="61" mass="6597">MTYHQIAGNTWTSDEPASSPDSKHDFLYGTAAAAAVSKARAGWSTICLSMSMSMSMTRDHQ</sequence>
<dbReference type="AlphaFoldDB" id="A0A7S9KR92"/>
<protein>
    <submittedName>
        <fullName evidence="2">Uncharacterized protein</fullName>
    </submittedName>
</protein>
<feature type="region of interest" description="Disordered" evidence="1">
    <location>
        <begin position="1"/>
        <end position="22"/>
    </location>
</feature>